<dbReference type="Proteomes" id="UP000184510">
    <property type="component" value="Unassembled WGS sequence"/>
</dbReference>
<accession>A0A1M6BR66</accession>
<evidence type="ECO:0000313" key="1">
    <source>
        <dbReference type="EMBL" id="SHI51196.1"/>
    </source>
</evidence>
<dbReference type="AlphaFoldDB" id="A0A1M6BR66"/>
<evidence type="ECO:0000313" key="2">
    <source>
        <dbReference type="Proteomes" id="UP000184510"/>
    </source>
</evidence>
<dbReference type="STRING" id="1123071.SAMN02745181_0288"/>
<reference evidence="1 2" key="1">
    <citation type="submission" date="2016-11" db="EMBL/GenBank/DDBJ databases">
        <authorList>
            <person name="Jaros S."/>
            <person name="Januszkiewicz K."/>
            <person name="Wedrychowicz H."/>
        </authorList>
    </citation>
    <scope>NUCLEOTIDE SEQUENCE [LARGE SCALE GENOMIC DNA]</scope>
    <source>
        <strain evidence="1 2">DSM 18772</strain>
    </source>
</reference>
<gene>
    <name evidence="1" type="ORF">SAMN02745181_0288</name>
</gene>
<keyword evidence="2" id="KW-1185">Reference proteome</keyword>
<name>A0A1M6BR66_9BACT</name>
<sequence length="223" mass="25582">MFHTNIMHPRYKEWLVYLFEHPVTDPAWHWDLDAPEFDGSNEDFAILIGDTFTHSGTDLLPYSDAQVNQGLWFLLSTACSDYFFALKSAEVPLETRLASIRSIIRLYQDCFMRRCSRTLSHLDQESQSPLNAICYMFWDINALGYTGDVAESRETDDCIFSVLAQTLQLDHPACQEAAIHGYGELSCYYPERCMKAMDNYLAGEIDSPELRSYAERARTGDIL</sequence>
<dbReference type="EMBL" id="FQYR01000002">
    <property type="protein sequence ID" value="SHI51196.1"/>
    <property type="molecule type" value="Genomic_DNA"/>
</dbReference>
<protein>
    <submittedName>
        <fullName evidence="1">Uncharacterized protein</fullName>
    </submittedName>
</protein>
<organism evidence="1 2">
    <name type="scientific">Rubritalea squalenifaciens DSM 18772</name>
    <dbReference type="NCBI Taxonomy" id="1123071"/>
    <lineage>
        <taxon>Bacteria</taxon>
        <taxon>Pseudomonadati</taxon>
        <taxon>Verrucomicrobiota</taxon>
        <taxon>Verrucomicrobiia</taxon>
        <taxon>Verrucomicrobiales</taxon>
        <taxon>Rubritaleaceae</taxon>
        <taxon>Rubritalea</taxon>
    </lineage>
</organism>
<dbReference type="InParanoid" id="A0A1M6BR66"/>
<proteinExistence type="predicted"/>